<evidence type="ECO:0000313" key="2">
    <source>
        <dbReference type="EMBL" id="GBP62916.1"/>
    </source>
</evidence>
<feature type="compositionally biased region" description="Low complexity" evidence="1">
    <location>
        <begin position="1"/>
        <end position="14"/>
    </location>
</feature>
<protein>
    <submittedName>
        <fullName evidence="2">Uncharacterized protein</fullName>
    </submittedName>
</protein>
<dbReference type="Proteomes" id="UP000299102">
    <property type="component" value="Unassembled WGS sequence"/>
</dbReference>
<proteinExistence type="predicted"/>
<evidence type="ECO:0000256" key="1">
    <source>
        <dbReference type="SAM" id="MobiDB-lite"/>
    </source>
</evidence>
<comment type="caution">
    <text evidence="2">The sequence shown here is derived from an EMBL/GenBank/DDBJ whole genome shotgun (WGS) entry which is preliminary data.</text>
</comment>
<dbReference type="AlphaFoldDB" id="A0A4C1XGA2"/>
<feature type="region of interest" description="Disordered" evidence="1">
    <location>
        <begin position="1"/>
        <end position="21"/>
    </location>
</feature>
<keyword evidence="3" id="KW-1185">Reference proteome</keyword>
<name>A0A4C1XGA2_EUMVA</name>
<accession>A0A4C1XGA2</accession>
<gene>
    <name evidence="2" type="ORF">EVAR_42731_1</name>
</gene>
<dbReference type="EMBL" id="BGZK01000853">
    <property type="protein sequence ID" value="GBP62916.1"/>
    <property type="molecule type" value="Genomic_DNA"/>
</dbReference>
<organism evidence="2 3">
    <name type="scientific">Eumeta variegata</name>
    <name type="common">Bagworm moth</name>
    <name type="synonym">Eumeta japonica</name>
    <dbReference type="NCBI Taxonomy" id="151549"/>
    <lineage>
        <taxon>Eukaryota</taxon>
        <taxon>Metazoa</taxon>
        <taxon>Ecdysozoa</taxon>
        <taxon>Arthropoda</taxon>
        <taxon>Hexapoda</taxon>
        <taxon>Insecta</taxon>
        <taxon>Pterygota</taxon>
        <taxon>Neoptera</taxon>
        <taxon>Endopterygota</taxon>
        <taxon>Lepidoptera</taxon>
        <taxon>Glossata</taxon>
        <taxon>Ditrysia</taxon>
        <taxon>Tineoidea</taxon>
        <taxon>Psychidae</taxon>
        <taxon>Oiketicinae</taxon>
        <taxon>Eumeta</taxon>
    </lineage>
</organism>
<evidence type="ECO:0000313" key="3">
    <source>
        <dbReference type="Proteomes" id="UP000299102"/>
    </source>
</evidence>
<sequence>MKGGTQIEIETGTGSDEIEDQRQDRYHDAYMSTVDISDTYIIPHAISCYKNCVELDDDISPFDFHVFDLSSIERFDIEEENETS</sequence>
<reference evidence="2 3" key="1">
    <citation type="journal article" date="2019" name="Commun. Biol.">
        <title>The bagworm genome reveals a unique fibroin gene that provides high tensile strength.</title>
        <authorList>
            <person name="Kono N."/>
            <person name="Nakamura H."/>
            <person name="Ohtoshi R."/>
            <person name="Tomita M."/>
            <person name="Numata K."/>
            <person name="Arakawa K."/>
        </authorList>
    </citation>
    <scope>NUCLEOTIDE SEQUENCE [LARGE SCALE GENOMIC DNA]</scope>
</reference>